<accession>A0A426XLC9</accession>
<evidence type="ECO:0000313" key="3">
    <source>
        <dbReference type="Proteomes" id="UP000287651"/>
    </source>
</evidence>
<organism evidence="2 3">
    <name type="scientific">Ensete ventricosum</name>
    <name type="common">Abyssinian banana</name>
    <name type="synonym">Musa ensete</name>
    <dbReference type="NCBI Taxonomy" id="4639"/>
    <lineage>
        <taxon>Eukaryota</taxon>
        <taxon>Viridiplantae</taxon>
        <taxon>Streptophyta</taxon>
        <taxon>Embryophyta</taxon>
        <taxon>Tracheophyta</taxon>
        <taxon>Spermatophyta</taxon>
        <taxon>Magnoliopsida</taxon>
        <taxon>Liliopsida</taxon>
        <taxon>Zingiberales</taxon>
        <taxon>Musaceae</taxon>
        <taxon>Ensete</taxon>
    </lineage>
</organism>
<dbReference type="AlphaFoldDB" id="A0A426XLC9"/>
<dbReference type="Pfam" id="PF21071">
    <property type="entry name" value="LARP1_HEAT"/>
    <property type="match status" value="1"/>
</dbReference>
<proteinExistence type="predicted"/>
<dbReference type="EMBL" id="AMZH03019499">
    <property type="protein sequence ID" value="RRT40284.1"/>
    <property type="molecule type" value="Genomic_DNA"/>
</dbReference>
<protein>
    <submittedName>
        <fullName evidence="2">Uncharacterized protein</fullName>
    </submittedName>
</protein>
<dbReference type="GO" id="GO:0000339">
    <property type="term" value="F:RNA cap binding"/>
    <property type="evidence" value="ECO:0007669"/>
    <property type="project" value="InterPro"/>
</dbReference>
<sequence>FCSNDGYLHFVQLLCRILGVTTLIELVQGNRRQYRMNLHLLSMTGFIFMSSYGLEKHFRDDLYDDFEQLTLEFYKKGNLYGLEKYWAFHHYREDRGSTEPLRKHPELERLLREEYRSLDDFRAKEKVSGKECSSSSSSRGGGSNG</sequence>
<gene>
    <name evidence="2" type="ORF">B296_00055444</name>
</gene>
<dbReference type="InterPro" id="IPR006607">
    <property type="entry name" value="DM15"/>
</dbReference>
<dbReference type="Proteomes" id="UP000287651">
    <property type="component" value="Unassembled WGS sequence"/>
</dbReference>
<feature type="non-terminal residue" evidence="2">
    <location>
        <position position="1"/>
    </location>
</feature>
<dbReference type="SMART" id="SM00684">
    <property type="entry name" value="DM15"/>
    <property type="match status" value="1"/>
</dbReference>
<evidence type="ECO:0000256" key="1">
    <source>
        <dbReference type="SAM" id="MobiDB-lite"/>
    </source>
</evidence>
<reference evidence="2 3" key="1">
    <citation type="journal article" date="2014" name="Agronomy (Basel)">
        <title>A Draft Genome Sequence for Ensete ventricosum, the Drought-Tolerant Tree Against Hunger.</title>
        <authorList>
            <person name="Harrison J."/>
            <person name="Moore K.A."/>
            <person name="Paszkiewicz K."/>
            <person name="Jones T."/>
            <person name="Grant M."/>
            <person name="Ambacheew D."/>
            <person name="Muzemil S."/>
            <person name="Studholme D.J."/>
        </authorList>
    </citation>
    <scope>NUCLEOTIDE SEQUENCE [LARGE SCALE GENOMIC DNA]</scope>
</reference>
<dbReference type="GO" id="GO:0048255">
    <property type="term" value="P:mRNA stabilization"/>
    <property type="evidence" value="ECO:0007669"/>
    <property type="project" value="InterPro"/>
</dbReference>
<name>A0A426XLC9_ENSVE</name>
<feature type="region of interest" description="Disordered" evidence="1">
    <location>
        <begin position="123"/>
        <end position="145"/>
    </location>
</feature>
<evidence type="ECO:0000313" key="2">
    <source>
        <dbReference type="EMBL" id="RRT40284.1"/>
    </source>
</evidence>
<comment type="caution">
    <text evidence="2">The sequence shown here is derived from an EMBL/GenBank/DDBJ whole genome shotgun (WGS) entry which is preliminary data.</text>
</comment>